<evidence type="ECO:0000256" key="1">
    <source>
        <dbReference type="SAM" id="MobiDB-lite"/>
    </source>
</evidence>
<feature type="region of interest" description="Disordered" evidence="1">
    <location>
        <begin position="1"/>
        <end position="38"/>
    </location>
</feature>
<feature type="compositionally biased region" description="Basic residues" evidence="1">
    <location>
        <begin position="145"/>
        <end position="164"/>
    </location>
</feature>
<reference evidence="2" key="1">
    <citation type="submission" date="2020-02" db="EMBL/GenBank/DDBJ databases">
        <authorList>
            <person name="Meier V. D."/>
        </authorList>
    </citation>
    <scope>NUCLEOTIDE SEQUENCE</scope>
    <source>
        <strain evidence="2">AVDCRST_MAG11</strain>
    </source>
</reference>
<proteinExistence type="predicted"/>
<dbReference type="AlphaFoldDB" id="A0A6J4K1P8"/>
<protein>
    <submittedName>
        <fullName evidence="2">Uncharacterized protein</fullName>
    </submittedName>
</protein>
<feature type="region of interest" description="Disordered" evidence="1">
    <location>
        <begin position="98"/>
        <end position="164"/>
    </location>
</feature>
<evidence type="ECO:0000313" key="2">
    <source>
        <dbReference type="EMBL" id="CAA9292753.1"/>
    </source>
</evidence>
<name>A0A6J4K1P8_9BACT</name>
<dbReference type="EMBL" id="CADCTU010000056">
    <property type="protein sequence ID" value="CAA9292753.1"/>
    <property type="molecule type" value="Genomic_DNA"/>
</dbReference>
<feature type="compositionally biased region" description="Basic residues" evidence="1">
    <location>
        <begin position="7"/>
        <end position="38"/>
    </location>
</feature>
<accession>A0A6J4K1P8</accession>
<organism evidence="2">
    <name type="scientific">uncultured Gemmatimonadaceae bacterium</name>
    <dbReference type="NCBI Taxonomy" id="246130"/>
    <lineage>
        <taxon>Bacteria</taxon>
        <taxon>Pseudomonadati</taxon>
        <taxon>Gemmatimonadota</taxon>
        <taxon>Gemmatimonadia</taxon>
        <taxon>Gemmatimonadales</taxon>
        <taxon>Gemmatimonadaceae</taxon>
        <taxon>environmental samples</taxon>
    </lineage>
</organism>
<sequence>MRGAGDRRRRAGAGRRAARGRRGVTARRGRGARRRRRGVAAGVLLAARARAEHDRRRGERQSVNTHCTGLQSLTKSWLVGSDHPLADSLVNLFTKKSGATGTKGFLQPGSSTPRGLGGRGSRARGQLPFRPPPATFGAMSPRVAHQQHRHHHGPTGRGAARVHG</sequence>
<gene>
    <name evidence="2" type="ORF">AVDCRST_MAG11-242</name>
</gene>